<keyword evidence="3" id="KW-1185">Reference proteome</keyword>
<sequence>MHWPWGHISAAVLCRCSAASIGKWKPASSNLETVMICKGTMQHVSLSASYQISVSERIFGPEKHSVNMKEAQAGGKERTN</sequence>
<dbReference type="Proteomes" id="UP000324897">
    <property type="component" value="Unassembled WGS sequence"/>
</dbReference>
<evidence type="ECO:0000256" key="1">
    <source>
        <dbReference type="SAM" id="SignalP"/>
    </source>
</evidence>
<evidence type="ECO:0000313" key="2">
    <source>
        <dbReference type="EMBL" id="TVU36636.1"/>
    </source>
</evidence>
<accession>A0A5J9VME1</accession>
<comment type="caution">
    <text evidence="2">The sequence shown here is derived from an EMBL/GenBank/DDBJ whole genome shotgun (WGS) entry which is preliminary data.</text>
</comment>
<dbReference type="EMBL" id="RWGY01000009">
    <property type="protein sequence ID" value="TVU36636.1"/>
    <property type="molecule type" value="Genomic_DNA"/>
</dbReference>
<gene>
    <name evidence="2" type="ORF">EJB05_18577</name>
</gene>
<dbReference type="Gramene" id="TVU36636">
    <property type="protein sequence ID" value="TVU36636"/>
    <property type="gene ID" value="EJB05_18577"/>
</dbReference>
<feature type="signal peptide" evidence="1">
    <location>
        <begin position="1"/>
        <end position="18"/>
    </location>
</feature>
<feature type="chain" id="PRO_5023843032" description="Secreted protein" evidence="1">
    <location>
        <begin position="19"/>
        <end position="80"/>
    </location>
</feature>
<organism evidence="2 3">
    <name type="scientific">Eragrostis curvula</name>
    <name type="common">weeping love grass</name>
    <dbReference type="NCBI Taxonomy" id="38414"/>
    <lineage>
        <taxon>Eukaryota</taxon>
        <taxon>Viridiplantae</taxon>
        <taxon>Streptophyta</taxon>
        <taxon>Embryophyta</taxon>
        <taxon>Tracheophyta</taxon>
        <taxon>Spermatophyta</taxon>
        <taxon>Magnoliopsida</taxon>
        <taxon>Liliopsida</taxon>
        <taxon>Poales</taxon>
        <taxon>Poaceae</taxon>
        <taxon>PACMAD clade</taxon>
        <taxon>Chloridoideae</taxon>
        <taxon>Eragrostideae</taxon>
        <taxon>Eragrostidinae</taxon>
        <taxon>Eragrostis</taxon>
    </lineage>
</organism>
<evidence type="ECO:0000313" key="3">
    <source>
        <dbReference type="Proteomes" id="UP000324897"/>
    </source>
</evidence>
<reference evidence="2 3" key="1">
    <citation type="journal article" date="2019" name="Sci. Rep.">
        <title>A high-quality genome of Eragrostis curvula grass provides insights into Poaceae evolution and supports new strategies to enhance forage quality.</title>
        <authorList>
            <person name="Carballo J."/>
            <person name="Santos B.A.C.M."/>
            <person name="Zappacosta D."/>
            <person name="Garbus I."/>
            <person name="Selva J.P."/>
            <person name="Gallo C.A."/>
            <person name="Diaz A."/>
            <person name="Albertini E."/>
            <person name="Caccamo M."/>
            <person name="Echenique V."/>
        </authorList>
    </citation>
    <scope>NUCLEOTIDE SEQUENCE [LARGE SCALE GENOMIC DNA]</scope>
    <source>
        <strain evidence="3">cv. Victoria</strain>
        <tissue evidence="2">Leaf</tissue>
    </source>
</reference>
<evidence type="ECO:0008006" key="4">
    <source>
        <dbReference type="Google" id="ProtNLM"/>
    </source>
</evidence>
<protein>
    <recommendedName>
        <fullName evidence="4">Secreted protein</fullName>
    </recommendedName>
</protein>
<feature type="non-terminal residue" evidence="2">
    <location>
        <position position="80"/>
    </location>
</feature>
<proteinExistence type="predicted"/>
<keyword evidence="1" id="KW-0732">Signal</keyword>
<dbReference type="AlphaFoldDB" id="A0A5J9VME1"/>
<name>A0A5J9VME1_9POAL</name>